<feature type="compositionally biased region" description="Polar residues" evidence="1">
    <location>
        <begin position="20"/>
        <end position="43"/>
    </location>
</feature>
<keyword evidence="3" id="KW-1185">Reference proteome</keyword>
<name>A0A1J9PCM0_9EURO</name>
<proteinExistence type="predicted"/>
<dbReference type="OrthoDB" id="10409448at2759"/>
<evidence type="ECO:0000313" key="2">
    <source>
        <dbReference type="EMBL" id="OJD13790.1"/>
    </source>
</evidence>
<evidence type="ECO:0000256" key="1">
    <source>
        <dbReference type="SAM" id="MobiDB-lite"/>
    </source>
</evidence>
<reference evidence="2 3" key="1">
    <citation type="submission" date="2015-08" db="EMBL/GenBank/DDBJ databases">
        <title>Emmonsia species relationships and genome sequence.</title>
        <authorList>
            <person name="Cuomo C.A."/>
            <person name="Schwartz I.S."/>
            <person name="Kenyon C."/>
            <person name="De Hoog G.S."/>
            <person name="Govender N.P."/>
            <person name="Botha A."/>
            <person name="Moreno L."/>
            <person name="De Vries M."/>
            <person name="Munoz J.F."/>
            <person name="Stielow J.B."/>
        </authorList>
    </citation>
    <scope>NUCLEOTIDE SEQUENCE [LARGE SCALE GENOMIC DNA]</scope>
    <source>
        <strain evidence="2 3">EI222</strain>
    </source>
</reference>
<dbReference type="VEuPathDB" id="FungiDB:ACJ73_09164"/>
<accession>A0A1J9PCM0</accession>
<feature type="region of interest" description="Disordered" evidence="1">
    <location>
        <begin position="20"/>
        <end position="44"/>
    </location>
</feature>
<comment type="caution">
    <text evidence="2">The sequence shown here is derived from an EMBL/GenBank/DDBJ whole genome shotgun (WGS) entry which is preliminary data.</text>
</comment>
<organism evidence="2 3">
    <name type="scientific">Blastomyces percursus</name>
    <dbReference type="NCBI Taxonomy" id="1658174"/>
    <lineage>
        <taxon>Eukaryota</taxon>
        <taxon>Fungi</taxon>
        <taxon>Dikarya</taxon>
        <taxon>Ascomycota</taxon>
        <taxon>Pezizomycotina</taxon>
        <taxon>Eurotiomycetes</taxon>
        <taxon>Eurotiomycetidae</taxon>
        <taxon>Onygenales</taxon>
        <taxon>Ajellomycetaceae</taxon>
        <taxon>Blastomyces</taxon>
    </lineage>
</organism>
<gene>
    <name evidence="2" type="ORF">ACJ73_09164</name>
</gene>
<evidence type="ECO:0000313" key="3">
    <source>
        <dbReference type="Proteomes" id="UP000242791"/>
    </source>
</evidence>
<protein>
    <submittedName>
        <fullName evidence="2">Uncharacterized protein</fullName>
    </submittedName>
</protein>
<dbReference type="AlphaFoldDB" id="A0A1J9PCM0"/>
<dbReference type="Proteomes" id="UP000242791">
    <property type="component" value="Unassembled WGS sequence"/>
</dbReference>
<dbReference type="EMBL" id="LGTZ01002445">
    <property type="protein sequence ID" value="OJD13790.1"/>
    <property type="molecule type" value="Genomic_DNA"/>
</dbReference>
<sequence length="86" mass="9259">MALKQGLTRLYKFDSAYVTTDTTSSNKQNASQNMSYATSSPGATTGGQGNIPVSAMYELFCSQFLLQNALYAGCGCVGNHLRYMPD</sequence>